<comment type="subunit">
    <text evidence="9">Component of the Mediator complex.</text>
</comment>
<name>A0A5E4R6G7_9NEOP</name>
<evidence type="ECO:0000256" key="5">
    <source>
        <dbReference type="ARBA" id="ARBA00023159"/>
    </source>
</evidence>
<protein>
    <recommendedName>
        <fullName evidence="3 9">Mediator of RNA polymerase II transcription subunit 16</fullName>
    </recommendedName>
    <alternativeName>
        <fullName evidence="8 9">Mediator complex subunit 16</fullName>
    </alternativeName>
</protein>
<evidence type="ECO:0000259" key="10">
    <source>
        <dbReference type="Pfam" id="PF11635"/>
    </source>
</evidence>
<evidence type="ECO:0000256" key="9">
    <source>
        <dbReference type="RuleBase" id="RU364149"/>
    </source>
</evidence>
<evidence type="ECO:0000256" key="4">
    <source>
        <dbReference type="ARBA" id="ARBA00023015"/>
    </source>
</evidence>
<evidence type="ECO:0000313" key="12">
    <source>
        <dbReference type="Proteomes" id="UP000324832"/>
    </source>
</evidence>
<feature type="domain" description="Mediator complex subunit Med16 N-terminal" evidence="10">
    <location>
        <begin position="119"/>
        <end position="228"/>
    </location>
</feature>
<dbReference type="GO" id="GO:0045893">
    <property type="term" value="P:positive regulation of DNA-templated transcription"/>
    <property type="evidence" value="ECO:0007669"/>
    <property type="project" value="TreeGrafter"/>
</dbReference>
<keyword evidence="6 9" id="KW-0804">Transcription</keyword>
<dbReference type="InterPro" id="IPR048338">
    <property type="entry name" value="Mediator_Med16"/>
</dbReference>
<dbReference type="GO" id="GO:0016592">
    <property type="term" value="C:mediator complex"/>
    <property type="evidence" value="ECO:0007669"/>
    <property type="project" value="InterPro"/>
</dbReference>
<accession>A0A5E4R6G7</accession>
<dbReference type="PANTHER" id="PTHR13224">
    <property type="entry name" value="THYROID HORMONE RECEPTOR-ASSOCIATED PROTEIN-RELATED"/>
    <property type="match status" value="1"/>
</dbReference>
<keyword evidence="12" id="KW-1185">Reference proteome</keyword>
<dbReference type="EMBL" id="FZQP02006970">
    <property type="protein sequence ID" value="VVD05406.1"/>
    <property type="molecule type" value="Genomic_DNA"/>
</dbReference>
<keyword evidence="5 9" id="KW-0010">Activator</keyword>
<sequence>MELICSMRRKPLKCEPPHFDGNTDSDVERPICTISICNIIAFTSMTELTDTDGDTWGGHVYVCDLNTPWNSYKVTSTVHPVSTIEWDGEGKHLLVATSVGDVSVFCQKDYLLNDWSCLYSASFPGERIVKAIFFHNGRRVVPLEKKPDIPIAERLQVLRLTPTLKGFGGVACEGACVITGTGLLGALATGPRAGDAASVVTECLRANRDHVTAAHFAHKNGNILVAASCVRAGR</sequence>
<evidence type="ECO:0000256" key="1">
    <source>
        <dbReference type="ARBA" id="ARBA00004123"/>
    </source>
</evidence>
<evidence type="ECO:0000313" key="11">
    <source>
        <dbReference type="EMBL" id="VVD05406.1"/>
    </source>
</evidence>
<dbReference type="InterPro" id="IPR036322">
    <property type="entry name" value="WD40_repeat_dom_sf"/>
</dbReference>
<keyword evidence="4 9" id="KW-0805">Transcription regulation</keyword>
<gene>
    <name evidence="9" type="primary">MED16</name>
    <name evidence="11" type="ORF">LSINAPIS_LOCUS14958</name>
</gene>
<evidence type="ECO:0000256" key="2">
    <source>
        <dbReference type="ARBA" id="ARBA00006543"/>
    </source>
</evidence>
<organism evidence="11 12">
    <name type="scientific">Leptidea sinapis</name>
    <dbReference type="NCBI Taxonomy" id="189913"/>
    <lineage>
        <taxon>Eukaryota</taxon>
        <taxon>Metazoa</taxon>
        <taxon>Ecdysozoa</taxon>
        <taxon>Arthropoda</taxon>
        <taxon>Hexapoda</taxon>
        <taxon>Insecta</taxon>
        <taxon>Pterygota</taxon>
        <taxon>Neoptera</taxon>
        <taxon>Endopterygota</taxon>
        <taxon>Lepidoptera</taxon>
        <taxon>Glossata</taxon>
        <taxon>Ditrysia</taxon>
        <taxon>Papilionoidea</taxon>
        <taxon>Pieridae</taxon>
        <taxon>Dismorphiinae</taxon>
        <taxon>Leptidea</taxon>
    </lineage>
</organism>
<evidence type="ECO:0000256" key="8">
    <source>
        <dbReference type="ARBA" id="ARBA00032015"/>
    </source>
</evidence>
<comment type="subcellular location">
    <subcellularLocation>
        <location evidence="1 9">Nucleus</location>
    </subcellularLocation>
</comment>
<comment type="function">
    <text evidence="9">Component of the Mediator complex, a coactivator involved in the regulated transcription of nearly all RNA polymerase II-dependent genes. Mediator functions as a bridge to convey information from gene-specific regulatory proteins to the basal RNA polymerase II transcription machinery. Mediator is recruited to promoters by direct interactions with regulatory proteins and serves as a scaffold for the assembly of a functional preinitiation complex with RNA polymerase II and the general transcription factors.</text>
</comment>
<evidence type="ECO:0000256" key="3">
    <source>
        <dbReference type="ARBA" id="ARBA00019614"/>
    </source>
</evidence>
<evidence type="ECO:0000256" key="7">
    <source>
        <dbReference type="ARBA" id="ARBA00023242"/>
    </source>
</evidence>
<dbReference type="PANTHER" id="PTHR13224:SF6">
    <property type="entry name" value="MEDIATOR OF RNA POLYMERASE II TRANSCRIPTION SUBUNIT 16"/>
    <property type="match status" value="1"/>
</dbReference>
<comment type="similarity">
    <text evidence="2 9">Belongs to the Mediator complex subunit 16 family.</text>
</comment>
<feature type="non-terminal residue" evidence="11">
    <location>
        <position position="234"/>
    </location>
</feature>
<dbReference type="AlphaFoldDB" id="A0A5E4R6G7"/>
<dbReference type="Proteomes" id="UP000324832">
    <property type="component" value="Unassembled WGS sequence"/>
</dbReference>
<dbReference type="Pfam" id="PF11635">
    <property type="entry name" value="Med16_N"/>
    <property type="match status" value="1"/>
</dbReference>
<dbReference type="SUPFAM" id="SSF50978">
    <property type="entry name" value="WD40 repeat-like"/>
    <property type="match status" value="1"/>
</dbReference>
<evidence type="ECO:0000256" key="6">
    <source>
        <dbReference type="ARBA" id="ARBA00023163"/>
    </source>
</evidence>
<reference evidence="11 12" key="1">
    <citation type="submission" date="2017-07" db="EMBL/GenBank/DDBJ databases">
        <authorList>
            <person name="Talla V."/>
            <person name="Backstrom N."/>
        </authorList>
    </citation>
    <scope>NUCLEOTIDE SEQUENCE [LARGE SCALE GENOMIC DNA]</scope>
</reference>
<keyword evidence="7 9" id="KW-0539">Nucleus</keyword>
<dbReference type="InterPro" id="IPR021665">
    <property type="entry name" value="Mediator_Med16_N"/>
</dbReference>
<proteinExistence type="inferred from homology"/>